<evidence type="ECO:0000256" key="17">
    <source>
        <dbReference type="SAM" id="Phobius"/>
    </source>
</evidence>
<keyword evidence="11" id="KW-1071">Ligand-gated ion channel</keyword>
<dbReference type="EMBL" id="MTYJ01000001">
    <property type="protein sequence ID" value="OQV26238.1"/>
    <property type="molecule type" value="Genomic_DNA"/>
</dbReference>
<feature type="domain" description="Cyclic nucleotide-binding" evidence="18">
    <location>
        <begin position="647"/>
        <end position="749"/>
    </location>
</feature>
<evidence type="ECO:0000256" key="5">
    <source>
        <dbReference type="ARBA" id="ARBA00022692"/>
    </source>
</evidence>
<organism evidence="19 20">
    <name type="scientific">Hypsibius exemplaris</name>
    <name type="common">Freshwater tardigrade</name>
    <dbReference type="NCBI Taxonomy" id="2072580"/>
    <lineage>
        <taxon>Eukaryota</taxon>
        <taxon>Metazoa</taxon>
        <taxon>Ecdysozoa</taxon>
        <taxon>Tardigrada</taxon>
        <taxon>Eutardigrada</taxon>
        <taxon>Parachela</taxon>
        <taxon>Hypsibioidea</taxon>
        <taxon>Hypsibiidae</taxon>
        <taxon>Hypsibius</taxon>
    </lineage>
</organism>
<comment type="subcellular location">
    <subcellularLocation>
        <location evidence="1">Membrane</location>
        <topology evidence="1">Multi-pass membrane protein</topology>
    </subcellularLocation>
</comment>
<proteinExistence type="predicted"/>
<accession>A0A1W0XFR6</accession>
<keyword evidence="7 17" id="KW-1133">Transmembrane helix</keyword>
<keyword evidence="2" id="KW-0813">Transport</keyword>
<feature type="transmembrane region" description="Helical" evidence="17">
    <location>
        <begin position="544"/>
        <end position="562"/>
    </location>
</feature>
<dbReference type="PANTHER" id="PTHR45638">
    <property type="entry name" value="CYCLIC NUCLEOTIDE-GATED CATION CHANNEL SUBUNIT A"/>
    <property type="match status" value="1"/>
</dbReference>
<dbReference type="GO" id="GO:0044877">
    <property type="term" value="F:protein-containing complex binding"/>
    <property type="evidence" value="ECO:0007669"/>
    <property type="project" value="TreeGrafter"/>
</dbReference>
<dbReference type="PANTHER" id="PTHR45638:SF1">
    <property type="entry name" value="CYCLIC NUCLEOTIDE-GATED ION CHANNEL SUBUNIT B, ISOFORM A"/>
    <property type="match status" value="1"/>
</dbReference>
<evidence type="ECO:0000256" key="16">
    <source>
        <dbReference type="SAM" id="MobiDB-lite"/>
    </source>
</evidence>
<dbReference type="AlphaFoldDB" id="A0A1W0XFR6"/>
<keyword evidence="5 17" id="KW-0812">Transmembrane</keyword>
<dbReference type="CDD" id="cd00038">
    <property type="entry name" value="CAP_ED"/>
    <property type="match status" value="1"/>
</dbReference>
<evidence type="ECO:0000259" key="18">
    <source>
        <dbReference type="PROSITE" id="PS50042"/>
    </source>
</evidence>
<dbReference type="PROSITE" id="PS50042">
    <property type="entry name" value="CNMP_BINDING_3"/>
    <property type="match status" value="1"/>
</dbReference>
<feature type="compositionally biased region" description="Basic and acidic residues" evidence="16">
    <location>
        <begin position="1031"/>
        <end position="1052"/>
    </location>
</feature>
<feature type="transmembrane region" description="Helical" evidence="17">
    <location>
        <begin position="471"/>
        <end position="491"/>
    </location>
</feature>
<evidence type="ECO:0000256" key="12">
    <source>
        <dbReference type="ARBA" id="ARBA00023303"/>
    </source>
</evidence>
<evidence type="ECO:0000313" key="20">
    <source>
        <dbReference type="Proteomes" id="UP000192578"/>
    </source>
</evidence>
<keyword evidence="13" id="KW-0844">Vision</keyword>
<feature type="region of interest" description="Disordered" evidence="16">
    <location>
        <begin position="809"/>
        <end position="943"/>
    </location>
</feature>
<dbReference type="FunFam" id="1.10.287.70:FF:000072">
    <property type="entry name" value="Cyclic nucleotide gated channel beta 3"/>
    <property type="match status" value="1"/>
</dbReference>
<dbReference type="FunFam" id="2.60.120.10:FF:000020">
    <property type="entry name" value="Cyclic nucleotide-gated channel beta 3"/>
    <property type="match status" value="1"/>
</dbReference>
<dbReference type="Gene3D" id="1.10.287.630">
    <property type="entry name" value="Helix hairpin bin"/>
    <property type="match status" value="1"/>
</dbReference>
<feature type="region of interest" description="Disordered" evidence="16">
    <location>
        <begin position="979"/>
        <end position="1068"/>
    </location>
</feature>
<comment type="catalytic activity">
    <reaction evidence="15">
        <text>Na(+)(in) = Na(+)(out)</text>
        <dbReference type="Rhea" id="RHEA:34963"/>
        <dbReference type="ChEBI" id="CHEBI:29101"/>
    </reaction>
</comment>
<sequence>MDSELENQFQRPKFPPVLHVSSDTEEGSLNGEPSHVPGPKGGGTLRARRKGMEHSLLAVSVEPVVVYDVAEALASPKLSVLSDGETSGVSDQLLGNLNGGQDAPVVDYVDNIDSLGAGGTTARKCSTDTARLRGIKFIDETPRGISDTARSSYIPPHLLNQTGRPIPTIVRVGSLDVNTIQPVMDQLGGGAGGSRLSDRRYSSAYSTDGGSARSLERGQQIQEQLHKLVSAFHERARQVKEQVVIQPPSPTISPVEENKPLPRLSIPLHQMPIRPATPSRTEAASRLAHEVTILGRTFTLPAWCPRPRMPRAMEPQSPLFISWLFIVSMAFMYNAYAIPFRAAFSDYTRPDWSMTYWFIVDYFCDLLYLIDIIVFKTSVKFVSNGVWVENRQDIVRRYTHSWRFRLDVIASIPLDFFYLALNKGELKDGWKGAGVLLRLPKLLKLPSYWESHNRLDQVARSPHLLRVLNSLAYMMWMIHANACIFYSISMWERSQNIKNRWIYSEFIDGRIYPVPAYLHCFWRSFIVATAVGNAPEPENIVENAYMIFSWLVGVFVFALLIGQIRDIFTQMSYQEDHYKKTVDTTVRYLQNLRIPKTIQTRVREWYTYNWEQHKTLDENSLLDGLPKKLKTDLVLSVHYQTLAKVQLFQGTEQSLLRDLVLKLRPVVFLPNEYICKRGEVGKEMYIVRSGYLDVVTSDGRIVATMSEGGVFGEISLLSLVGGNRRTADVRSKGYSNLYVLNKYDLHEVLRDYPEAQEMLKKKAYRLYGPVTPADEKKEVPIEVIKTRTPTPEFFRTVINVMDPRSSLRQRLASSLSKPPDFPKVVNPDQSSEEDIHLPGPLDGESREDMNTPRPTHPEGLTVEEQPGNKRPTSTELVRRRRELQLQRHSSSEIEIPEEIKRPPRRLLRSPFRSKSPAAPPAPIAKIEADDVSLDSKDGHGSSSRMSFLPGFIRSPLKKLFNRPKIIPVVVNDLQSTTEGNELFEMPPQQPLPRTPRRRRSVHEQVFDMPSFHPSEAVGSRPPSVRSTSESGYDHLNLDPPDLERSSSTDFSDKTLANLRGVTLKRDDL</sequence>
<feature type="region of interest" description="Disordered" evidence="16">
    <location>
        <begin position="1"/>
        <end position="44"/>
    </location>
</feature>
<protein>
    <submittedName>
        <fullName evidence="19">Cyclic nucleotide-gated cation channel beta-1</fullName>
    </submittedName>
</protein>
<dbReference type="SUPFAM" id="SSF81324">
    <property type="entry name" value="Voltage-gated potassium channels"/>
    <property type="match status" value="1"/>
</dbReference>
<evidence type="ECO:0000313" key="19">
    <source>
        <dbReference type="EMBL" id="OQV26238.1"/>
    </source>
</evidence>
<dbReference type="SUPFAM" id="SSF51206">
    <property type="entry name" value="cAMP-binding domain-like"/>
    <property type="match status" value="1"/>
</dbReference>
<keyword evidence="4" id="KW-0716">Sensory transduction</keyword>
<dbReference type="Pfam" id="PF00027">
    <property type="entry name" value="cNMP_binding"/>
    <property type="match status" value="1"/>
</dbReference>
<feature type="transmembrane region" description="Helical" evidence="17">
    <location>
        <begin position="318"/>
        <end position="336"/>
    </location>
</feature>
<evidence type="ECO:0000256" key="8">
    <source>
        <dbReference type="ARBA" id="ARBA00022992"/>
    </source>
</evidence>
<feature type="compositionally biased region" description="Basic and acidic residues" evidence="16">
    <location>
        <begin position="882"/>
        <end position="901"/>
    </location>
</feature>
<feature type="region of interest" description="Disordered" evidence="16">
    <location>
        <begin position="186"/>
        <end position="214"/>
    </location>
</feature>
<dbReference type="GO" id="GO:0030553">
    <property type="term" value="F:cGMP binding"/>
    <property type="evidence" value="ECO:0007669"/>
    <property type="project" value="UniProtKB-KW"/>
</dbReference>
<evidence type="ECO:0000256" key="10">
    <source>
        <dbReference type="ARBA" id="ARBA00023136"/>
    </source>
</evidence>
<feature type="compositionally biased region" description="Polar residues" evidence="16">
    <location>
        <begin position="1"/>
        <end position="10"/>
    </location>
</feature>
<dbReference type="InterPro" id="IPR000595">
    <property type="entry name" value="cNMP-bd_dom"/>
</dbReference>
<dbReference type="GO" id="GO:0005886">
    <property type="term" value="C:plasma membrane"/>
    <property type="evidence" value="ECO:0007669"/>
    <property type="project" value="TreeGrafter"/>
</dbReference>
<keyword evidence="3" id="KW-0140">cGMP</keyword>
<gene>
    <name evidence="19" type="ORF">BV898_00356</name>
</gene>
<dbReference type="PROSITE" id="PS00888">
    <property type="entry name" value="CNMP_BINDING_1"/>
    <property type="match status" value="1"/>
</dbReference>
<keyword evidence="12" id="KW-0407">Ion channel</keyword>
<dbReference type="GO" id="GO:0007601">
    <property type="term" value="P:visual perception"/>
    <property type="evidence" value="ECO:0007669"/>
    <property type="project" value="UniProtKB-KW"/>
</dbReference>
<comment type="catalytic activity">
    <reaction evidence="14">
        <text>K(+)(in) = K(+)(out)</text>
        <dbReference type="Rhea" id="RHEA:29463"/>
        <dbReference type="ChEBI" id="CHEBI:29103"/>
    </reaction>
</comment>
<dbReference type="PROSITE" id="PS00889">
    <property type="entry name" value="CNMP_BINDING_2"/>
    <property type="match status" value="1"/>
</dbReference>
<dbReference type="Proteomes" id="UP000192578">
    <property type="component" value="Unassembled WGS sequence"/>
</dbReference>
<dbReference type="InterPro" id="IPR018490">
    <property type="entry name" value="cNMP-bd_dom_sf"/>
</dbReference>
<comment type="caution">
    <text evidence="19">The sequence shown here is derived from an EMBL/GenBank/DDBJ whole genome shotgun (WGS) entry which is preliminary data.</text>
</comment>
<dbReference type="InterPro" id="IPR050866">
    <property type="entry name" value="CNG_cation_channel"/>
</dbReference>
<evidence type="ECO:0000256" key="4">
    <source>
        <dbReference type="ARBA" id="ARBA00022606"/>
    </source>
</evidence>
<dbReference type="InterPro" id="IPR018488">
    <property type="entry name" value="cNMP-bd_CS"/>
</dbReference>
<dbReference type="SMART" id="SM00100">
    <property type="entry name" value="cNMP"/>
    <property type="match status" value="1"/>
</dbReference>
<keyword evidence="8" id="KW-0142">cGMP-binding</keyword>
<feature type="transmembrane region" description="Helical" evidence="17">
    <location>
        <begin position="356"/>
        <end position="375"/>
    </location>
</feature>
<dbReference type="Gene3D" id="2.60.120.10">
    <property type="entry name" value="Jelly Rolls"/>
    <property type="match status" value="1"/>
</dbReference>
<evidence type="ECO:0000256" key="11">
    <source>
        <dbReference type="ARBA" id="ARBA00023286"/>
    </source>
</evidence>
<keyword evidence="20" id="KW-1185">Reference proteome</keyword>
<dbReference type="InterPro" id="IPR005821">
    <property type="entry name" value="Ion_trans_dom"/>
</dbReference>
<evidence type="ECO:0000256" key="6">
    <source>
        <dbReference type="ARBA" id="ARBA00022741"/>
    </source>
</evidence>
<evidence type="ECO:0000256" key="2">
    <source>
        <dbReference type="ARBA" id="ARBA00022448"/>
    </source>
</evidence>
<evidence type="ECO:0000256" key="15">
    <source>
        <dbReference type="ARBA" id="ARBA00036239"/>
    </source>
</evidence>
<dbReference type="GO" id="GO:0017071">
    <property type="term" value="C:intracellular cyclic nucleotide activated cation channel complex"/>
    <property type="evidence" value="ECO:0007669"/>
    <property type="project" value="TreeGrafter"/>
</dbReference>
<keyword evidence="10 17" id="KW-0472">Membrane</keyword>
<keyword evidence="6" id="KW-0547">Nucleotide-binding</keyword>
<dbReference type="InterPro" id="IPR014710">
    <property type="entry name" value="RmlC-like_jellyroll"/>
</dbReference>
<evidence type="ECO:0000256" key="1">
    <source>
        <dbReference type="ARBA" id="ARBA00004141"/>
    </source>
</evidence>
<keyword evidence="9" id="KW-0406">Ion transport</keyword>
<evidence type="ECO:0000256" key="7">
    <source>
        <dbReference type="ARBA" id="ARBA00022989"/>
    </source>
</evidence>
<evidence type="ECO:0000256" key="9">
    <source>
        <dbReference type="ARBA" id="ARBA00023065"/>
    </source>
</evidence>
<dbReference type="GO" id="GO:0005222">
    <property type="term" value="F:intracellularly cAMP-activated cation channel activity"/>
    <property type="evidence" value="ECO:0007669"/>
    <property type="project" value="TreeGrafter"/>
</dbReference>
<dbReference type="OrthoDB" id="421226at2759"/>
<dbReference type="FunFam" id="1.10.287.630:FF:000001">
    <property type="entry name" value="Cyclic nucleotide-gated channel alpha 3"/>
    <property type="match status" value="1"/>
</dbReference>
<evidence type="ECO:0000256" key="3">
    <source>
        <dbReference type="ARBA" id="ARBA00022535"/>
    </source>
</evidence>
<dbReference type="GO" id="GO:0005223">
    <property type="term" value="F:intracellularly cGMP-activated cation channel activity"/>
    <property type="evidence" value="ECO:0007669"/>
    <property type="project" value="TreeGrafter"/>
</dbReference>
<dbReference type="Pfam" id="PF00520">
    <property type="entry name" value="Ion_trans"/>
    <property type="match status" value="1"/>
</dbReference>
<name>A0A1W0XFR6_HYPEX</name>
<evidence type="ECO:0000256" key="14">
    <source>
        <dbReference type="ARBA" id="ARBA00034430"/>
    </source>
</evidence>
<evidence type="ECO:0000256" key="13">
    <source>
        <dbReference type="ARBA" id="ARBA00023305"/>
    </source>
</evidence>
<reference evidence="20" key="1">
    <citation type="submission" date="2017-01" db="EMBL/GenBank/DDBJ databases">
        <title>Comparative genomics of anhydrobiosis in the tardigrade Hypsibius dujardini.</title>
        <authorList>
            <person name="Yoshida Y."/>
            <person name="Koutsovoulos G."/>
            <person name="Laetsch D."/>
            <person name="Stevens L."/>
            <person name="Kumar S."/>
            <person name="Horikawa D."/>
            <person name="Ishino K."/>
            <person name="Komine S."/>
            <person name="Tomita M."/>
            <person name="Blaxter M."/>
            <person name="Arakawa K."/>
        </authorList>
    </citation>
    <scope>NUCLEOTIDE SEQUENCE [LARGE SCALE GENOMIC DNA]</scope>
    <source>
        <strain evidence="20">Z151</strain>
    </source>
</reference>
<dbReference type="Gene3D" id="1.10.287.70">
    <property type="match status" value="1"/>
</dbReference>